<evidence type="ECO:0000256" key="2">
    <source>
        <dbReference type="SAM" id="Phobius"/>
    </source>
</evidence>
<protein>
    <submittedName>
        <fullName evidence="5">Adenylate/guanylate cyclase domain-containing protein</fullName>
    </submittedName>
</protein>
<evidence type="ECO:0000259" key="3">
    <source>
        <dbReference type="PROSITE" id="PS50125"/>
    </source>
</evidence>
<keyword evidence="2" id="KW-1133">Transmembrane helix</keyword>
<evidence type="ECO:0000256" key="1">
    <source>
        <dbReference type="SAM" id="MobiDB-lite"/>
    </source>
</evidence>
<comment type="caution">
    <text evidence="5">The sequence shown here is derived from an EMBL/GenBank/DDBJ whole genome shotgun (WGS) entry which is preliminary data.</text>
</comment>
<dbReference type="GO" id="GO:0016020">
    <property type="term" value="C:membrane"/>
    <property type="evidence" value="ECO:0007669"/>
    <property type="project" value="InterPro"/>
</dbReference>
<name>A0A838XWA6_9HYPH</name>
<dbReference type="SMART" id="SM00304">
    <property type="entry name" value="HAMP"/>
    <property type="match status" value="1"/>
</dbReference>
<dbReference type="Gene3D" id="3.30.70.1230">
    <property type="entry name" value="Nucleotide cyclase"/>
    <property type="match status" value="1"/>
</dbReference>
<feature type="transmembrane region" description="Helical" evidence="2">
    <location>
        <begin position="20"/>
        <end position="40"/>
    </location>
</feature>
<evidence type="ECO:0000313" key="6">
    <source>
        <dbReference type="Proteomes" id="UP000559404"/>
    </source>
</evidence>
<feature type="domain" description="Guanylate cyclase" evidence="3">
    <location>
        <begin position="462"/>
        <end position="594"/>
    </location>
</feature>
<dbReference type="AlphaFoldDB" id="A0A838XWA6"/>
<dbReference type="Gene3D" id="6.10.340.10">
    <property type="match status" value="1"/>
</dbReference>
<reference evidence="5 6" key="1">
    <citation type="submission" date="2020-07" db="EMBL/GenBank/DDBJ databases">
        <authorList>
            <person name="Li M."/>
        </authorList>
    </citation>
    <scope>NUCLEOTIDE SEQUENCE [LARGE SCALE GENOMIC DNA]</scope>
    <source>
        <strain evidence="5 6">DSM 23284</strain>
    </source>
</reference>
<accession>A0A838XWA6</accession>
<dbReference type="RefSeq" id="WP_181759510.1">
    <property type="nucleotide sequence ID" value="NZ_BMCR01000002.1"/>
</dbReference>
<dbReference type="SUPFAM" id="SSF55073">
    <property type="entry name" value="Nucleotide cyclase"/>
    <property type="match status" value="1"/>
</dbReference>
<dbReference type="InterPro" id="IPR003660">
    <property type="entry name" value="HAMP_dom"/>
</dbReference>
<sequence>MTTADKSGFRNPSWSCSLRSLLGIVMISLIVILSGVLISLDYQRTRKAELIAAEQAMGAFSERLADRLSALSADTVAPIELMAQTENAFLVPPPGRMSDKIAVLRVAMTRSPQIDGLYAGYPDGSFIHAVSLRDAGWRETLAAPEKATLAIRTIEAGVEDSRLAYVTFLDDSGTIIGRRPFDAGTYDPRARPWYQQASAQGGRTISVGPYQMATTRAHGMTIAREHQTADGIVIGADIILATVTDFLAAGRLTEHTNAFVLDEELGIAIHAGPGSLRLASALPDKAVDGWSAKVLAPLVEAAGPKDAAPRVRPARIYQVEDEPFLVTVGPEISSVLLADHRIVVAAPLDELLASANRDLLHGVLISIAVVIAAILFALALARWISRSLQILTLGAHRMQSLDFSQPIDATSRVTEISTLGGAINRAQDAIFTFALYVPKEFVRKGIEAGYFKGRSARRQEVTAMFSDIYDFTTISENLSPEEVVEMLSGYFDVFDAAVSAHGGTIIQFLGDSVYAMWNAPLADEDHALHACLCVLDIEQRLVAFNAEQRRKGLPEFRTRYGIHSGPAVVGSVGATERLQYTAMGDTINVASRLEGTNKVFGTSALTSAAVVERCGSAIRFRPLGSTQVKGRAEPLDVFELVGEAGDGATPGVEPGTTTAAQGREAAYRG</sequence>
<dbReference type="InterPro" id="IPR029787">
    <property type="entry name" value="Nucleotide_cyclase"/>
</dbReference>
<evidence type="ECO:0000259" key="4">
    <source>
        <dbReference type="PROSITE" id="PS50885"/>
    </source>
</evidence>
<dbReference type="CDD" id="cd07302">
    <property type="entry name" value="CHD"/>
    <property type="match status" value="1"/>
</dbReference>
<reference evidence="5 6" key="2">
    <citation type="submission" date="2020-08" db="EMBL/GenBank/DDBJ databases">
        <title>Stappia taiwanensis sp. nov., isolated from a coastal thermal spring.</title>
        <authorList>
            <person name="Kampfer P."/>
        </authorList>
    </citation>
    <scope>NUCLEOTIDE SEQUENCE [LARGE SCALE GENOMIC DNA]</scope>
    <source>
        <strain evidence="5 6">DSM 23284</strain>
    </source>
</reference>
<dbReference type="PANTHER" id="PTHR43081">
    <property type="entry name" value="ADENYLATE CYCLASE, TERMINAL-DIFFERENTIATION SPECIFIC-RELATED"/>
    <property type="match status" value="1"/>
</dbReference>
<feature type="region of interest" description="Disordered" evidence="1">
    <location>
        <begin position="646"/>
        <end position="669"/>
    </location>
</feature>
<dbReference type="SMART" id="SM00044">
    <property type="entry name" value="CYCc"/>
    <property type="match status" value="1"/>
</dbReference>
<organism evidence="5 6">
    <name type="scientific">Stappia taiwanensis</name>
    <dbReference type="NCBI Taxonomy" id="992267"/>
    <lineage>
        <taxon>Bacteria</taxon>
        <taxon>Pseudomonadati</taxon>
        <taxon>Pseudomonadota</taxon>
        <taxon>Alphaproteobacteria</taxon>
        <taxon>Hyphomicrobiales</taxon>
        <taxon>Stappiaceae</taxon>
        <taxon>Stappia</taxon>
    </lineage>
</organism>
<dbReference type="PROSITE" id="PS50885">
    <property type="entry name" value="HAMP"/>
    <property type="match status" value="1"/>
</dbReference>
<proteinExistence type="predicted"/>
<dbReference type="Gene3D" id="3.30.450.20">
    <property type="entry name" value="PAS domain"/>
    <property type="match status" value="1"/>
</dbReference>
<dbReference type="PANTHER" id="PTHR43081:SF1">
    <property type="entry name" value="ADENYLATE CYCLASE, TERMINAL-DIFFERENTIATION SPECIFIC"/>
    <property type="match status" value="1"/>
</dbReference>
<dbReference type="EMBL" id="JACEON010000004">
    <property type="protein sequence ID" value="MBA4611334.1"/>
    <property type="molecule type" value="Genomic_DNA"/>
</dbReference>
<dbReference type="PROSITE" id="PS50125">
    <property type="entry name" value="GUANYLATE_CYCLASE_2"/>
    <property type="match status" value="1"/>
</dbReference>
<dbReference type="GO" id="GO:0035556">
    <property type="term" value="P:intracellular signal transduction"/>
    <property type="evidence" value="ECO:0007669"/>
    <property type="project" value="InterPro"/>
</dbReference>
<dbReference type="Proteomes" id="UP000559404">
    <property type="component" value="Unassembled WGS sequence"/>
</dbReference>
<dbReference type="GO" id="GO:0009190">
    <property type="term" value="P:cyclic nucleotide biosynthetic process"/>
    <property type="evidence" value="ECO:0007669"/>
    <property type="project" value="InterPro"/>
</dbReference>
<dbReference type="GO" id="GO:0004016">
    <property type="term" value="F:adenylate cyclase activity"/>
    <property type="evidence" value="ECO:0007669"/>
    <property type="project" value="UniProtKB-ARBA"/>
</dbReference>
<gene>
    <name evidence="5" type="ORF">H1W37_06715</name>
</gene>
<feature type="domain" description="HAMP" evidence="4">
    <location>
        <begin position="382"/>
        <end position="435"/>
    </location>
</feature>
<dbReference type="InterPro" id="IPR001054">
    <property type="entry name" value="A/G_cyclase"/>
</dbReference>
<dbReference type="Pfam" id="PF00211">
    <property type="entry name" value="Guanylate_cyc"/>
    <property type="match status" value="1"/>
</dbReference>
<dbReference type="InterPro" id="IPR050697">
    <property type="entry name" value="Adenylyl/Guanylyl_Cyclase_3/4"/>
</dbReference>
<dbReference type="Pfam" id="PF00672">
    <property type="entry name" value="HAMP"/>
    <property type="match status" value="1"/>
</dbReference>
<feature type="transmembrane region" description="Helical" evidence="2">
    <location>
        <begin position="359"/>
        <end position="384"/>
    </location>
</feature>
<keyword evidence="2" id="KW-0472">Membrane</keyword>
<keyword evidence="2" id="KW-0812">Transmembrane</keyword>
<evidence type="ECO:0000313" key="5">
    <source>
        <dbReference type="EMBL" id="MBA4611334.1"/>
    </source>
</evidence>
<keyword evidence="6" id="KW-1185">Reference proteome</keyword>